<dbReference type="InterPro" id="IPR046469">
    <property type="entry name" value="SAM_HAT_N"/>
</dbReference>
<dbReference type="SUPFAM" id="SSF102522">
    <property type="entry name" value="Bacterial fluorinating enzyme, N-terminal domain"/>
    <property type="match status" value="1"/>
</dbReference>
<dbReference type="AlphaFoldDB" id="A0A382X2U6"/>
<organism evidence="2">
    <name type="scientific">marine metagenome</name>
    <dbReference type="NCBI Taxonomy" id="408172"/>
    <lineage>
        <taxon>unclassified sequences</taxon>
        <taxon>metagenomes</taxon>
        <taxon>ecological metagenomes</taxon>
    </lineage>
</organism>
<feature type="domain" description="S-adenosyl-l-methionine hydroxide adenosyltransferase N-terminal" evidence="1">
    <location>
        <begin position="4"/>
        <end position="137"/>
    </location>
</feature>
<reference evidence="2" key="1">
    <citation type="submission" date="2018-05" db="EMBL/GenBank/DDBJ databases">
        <authorList>
            <person name="Lanie J.A."/>
            <person name="Ng W.-L."/>
            <person name="Kazmierczak K.M."/>
            <person name="Andrzejewski T.M."/>
            <person name="Davidsen T.M."/>
            <person name="Wayne K.J."/>
            <person name="Tettelin H."/>
            <person name="Glass J.I."/>
            <person name="Rusch D."/>
            <person name="Podicherti R."/>
            <person name="Tsui H.-C.T."/>
            <person name="Winkler M.E."/>
        </authorList>
    </citation>
    <scope>NUCLEOTIDE SEQUENCE</scope>
</reference>
<dbReference type="InterPro" id="IPR023228">
    <property type="entry name" value="SAM_OH_AdoTrfase_N_sf"/>
</dbReference>
<dbReference type="InterPro" id="IPR002747">
    <property type="entry name" value="SAM_OH_AdoTrfase"/>
</dbReference>
<protein>
    <recommendedName>
        <fullName evidence="1">S-adenosyl-l-methionine hydroxide adenosyltransferase N-terminal domain-containing protein</fullName>
    </recommendedName>
</protein>
<feature type="non-terminal residue" evidence="2">
    <location>
        <position position="1"/>
    </location>
</feature>
<dbReference type="PANTHER" id="PTHR35092">
    <property type="entry name" value="CHLORINASE MJ1651"/>
    <property type="match status" value="1"/>
</dbReference>
<name>A0A382X2U6_9ZZZZ</name>
<feature type="non-terminal residue" evidence="2">
    <location>
        <position position="137"/>
    </location>
</feature>
<dbReference type="Pfam" id="PF01887">
    <property type="entry name" value="SAM_HAT_N"/>
    <property type="match status" value="1"/>
</dbReference>
<dbReference type="PANTHER" id="PTHR35092:SF1">
    <property type="entry name" value="CHLORINASE MJ1651"/>
    <property type="match status" value="1"/>
</dbReference>
<dbReference type="EMBL" id="UINC01164414">
    <property type="protein sequence ID" value="SVD65253.1"/>
    <property type="molecule type" value="Genomic_DNA"/>
</dbReference>
<dbReference type="Gene3D" id="3.40.50.10790">
    <property type="entry name" value="S-adenosyl-l-methionine hydroxide adenosyltransferase, N-terminal"/>
    <property type="match status" value="1"/>
</dbReference>
<evidence type="ECO:0000313" key="2">
    <source>
        <dbReference type="EMBL" id="SVD65253.1"/>
    </source>
</evidence>
<proteinExistence type="predicted"/>
<evidence type="ECO:0000259" key="1">
    <source>
        <dbReference type="Pfam" id="PF01887"/>
    </source>
</evidence>
<sequence>VAIVTLTSDFGTRDTYVGVMKGALLSIDASLSLIDLTHHIPVQDILGGSYALRQGTARFPPDTVHLAVVDPGVGSERRGIAIDDGRHRWVGPDNGLFSHVLRQRAARVHQLTNPDLQAKVVSPTFHGRDIFAPAAAH</sequence>
<accession>A0A382X2U6</accession>
<gene>
    <name evidence="2" type="ORF">METZ01_LOCUS418107</name>
</gene>